<dbReference type="GO" id="GO:0098609">
    <property type="term" value="P:cell-cell adhesion"/>
    <property type="evidence" value="ECO:0007669"/>
    <property type="project" value="TreeGrafter"/>
</dbReference>
<dbReference type="Pfam" id="PF00373">
    <property type="entry name" value="FERM_M"/>
    <property type="match status" value="1"/>
</dbReference>
<dbReference type="InterPro" id="IPR011993">
    <property type="entry name" value="PH-like_dom_sf"/>
</dbReference>
<dbReference type="Pfam" id="PF21865">
    <property type="entry name" value="TLN1-like_RS"/>
    <property type="match status" value="3"/>
</dbReference>
<dbReference type="InterPro" id="IPR054060">
    <property type="entry name" value="TLN1-like_RS"/>
</dbReference>
<organism evidence="14 15">
    <name type="scientific">Anser brachyrhynchus</name>
    <name type="common">Pink-footed goose</name>
    <dbReference type="NCBI Taxonomy" id="132585"/>
    <lineage>
        <taxon>Eukaryota</taxon>
        <taxon>Metazoa</taxon>
        <taxon>Chordata</taxon>
        <taxon>Craniata</taxon>
        <taxon>Vertebrata</taxon>
        <taxon>Euteleostomi</taxon>
        <taxon>Archelosauria</taxon>
        <taxon>Archosauria</taxon>
        <taxon>Dinosauria</taxon>
        <taxon>Saurischia</taxon>
        <taxon>Theropoda</taxon>
        <taxon>Coelurosauria</taxon>
        <taxon>Aves</taxon>
        <taxon>Neognathae</taxon>
        <taxon>Galloanserae</taxon>
        <taxon>Anseriformes</taxon>
        <taxon>Anatidae</taxon>
        <taxon>Anserinae</taxon>
        <taxon>Anser</taxon>
    </lineage>
</organism>
<feature type="coiled-coil region" evidence="10">
    <location>
        <begin position="944"/>
        <end position="997"/>
    </location>
</feature>
<dbReference type="GO" id="GO:0043622">
    <property type="term" value="P:cortical microtubule organization"/>
    <property type="evidence" value="ECO:0007669"/>
    <property type="project" value="Ensembl"/>
</dbReference>
<dbReference type="InterPro" id="IPR036723">
    <property type="entry name" value="Alpha-catenin/vinculin-like_sf"/>
</dbReference>
<keyword evidence="5" id="KW-0963">Cytoplasm</keyword>
<dbReference type="CDD" id="cd10569">
    <property type="entry name" value="FERM_C_Talin"/>
    <property type="match status" value="1"/>
</dbReference>
<dbReference type="GO" id="GO:0007044">
    <property type="term" value="P:cell-substrate junction assembly"/>
    <property type="evidence" value="ECO:0007669"/>
    <property type="project" value="Ensembl"/>
</dbReference>
<dbReference type="InterPro" id="IPR032425">
    <property type="entry name" value="FERM_f0"/>
</dbReference>
<dbReference type="InterPro" id="IPR054082">
    <property type="entry name" value="Talin_IBS2B"/>
</dbReference>
<dbReference type="GO" id="GO:0007229">
    <property type="term" value="P:integrin-mediated signaling pathway"/>
    <property type="evidence" value="ECO:0007669"/>
    <property type="project" value="Ensembl"/>
</dbReference>
<dbReference type="Pfam" id="PF21896">
    <property type="entry name" value="Talin_IBS2B"/>
    <property type="match status" value="3"/>
</dbReference>
<dbReference type="PANTHER" id="PTHR19981">
    <property type="entry name" value="TALIN"/>
    <property type="match status" value="1"/>
</dbReference>
<dbReference type="Gene3D" id="2.30.29.30">
    <property type="entry name" value="Pleckstrin-homology domain (PH domain)/Phosphotyrosine-binding domain (PTB)"/>
    <property type="match status" value="1"/>
</dbReference>
<evidence type="ECO:0000313" key="15">
    <source>
        <dbReference type="Proteomes" id="UP000694426"/>
    </source>
</evidence>
<dbReference type="GO" id="GO:0033622">
    <property type="term" value="P:integrin activation"/>
    <property type="evidence" value="ECO:0007669"/>
    <property type="project" value="Ensembl"/>
</dbReference>
<reference evidence="14" key="2">
    <citation type="submission" date="2025-09" db="UniProtKB">
        <authorList>
            <consortium name="Ensembl"/>
        </authorList>
    </citation>
    <scope>IDENTIFICATION</scope>
</reference>
<dbReference type="InterPro" id="IPR036476">
    <property type="entry name" value="Talin_cent_sf"/>
</dbReference>
<evidence type="ECO:0000256" key="4">
    <source>
        <dbReference type="ARBA" id="ARBA00022475"/>
    </source>
</evidence>
<dbReference type="FunFam" id="1.20.120.230:FF:000005">
    <property type="entry name" value="Talin 1"/>
    <property type="match status" value="1"/>
</dbReference>
<proteinExistence type="predicted"/>
<dbReference type="Pfam" id="PF09141">
    <property type="entry name" value="Talin_middle"/>
    <property type="match status" value="1"/>
</dbReference>
<evidence type="ECO:0000313" key="14">
    <source>
        <dbReference type="Ensembl" id="ENSABRP00000019586.1"/>
    </source>
</evidence>
<dbReference type="GO" id="GO:0030866">
    <property type="term" value="P:cortical actin cytoskeleton organization"/>
    <property type="evidence" value="ECO:0007669"/>
    <property type="project" value="Ensembl"/>
</dbReference>
<dbReference type="FunFam" id="1.20.120.230:FF:000004">
    <property type="entry name" value="Talin 2"/>
    <property type="match status" value="1"/>
</dbReference>
<keyword evidence="6" id="KW-0597">Phosphoprotein</keyword>
<dbReference type="SUPFAM" id="SSF109885">
    <property type="entry name" value="I/LWEQ domain"/>
    <property type="match status" value="4"/>
</dbReference>
<dbReference type="CDD" id="cd12150">
    <property type="entry name" value="talin-RS"/>
    <property type="match status" value="1"/>
</dbReference>
<dbReference type="FunFam" id="1.20.1420.10:FF:000001">
    <property type="entry name" value="Talin 2"/>
    <property type="match status" value="1"/>
</dbReference>
<reference evidence="14" key="1">
    <citation type="submission" date="2025-08" db="UniProtKB">
        <authorList>
            <consortium name="Ensembl"/>
        </authorList>
    </citation>
    <scope>IDENTIFICATION</scope>
</reference>
<dbReference type="InterPro" id="IPR014352">
    <property type="entry name" value="FERM/acyl-CoA-bd_prot_sf"/>
</dbReference>
<dbReference type="PROSITE" id="PS50945">
    <property type="entry name" value="I_LWEQ"/>
    <property type="match status" value="1"/>
</dbReference>
<dbReference type="GO" id="GO:0051015">
    <property type="term" value="F:actin filament binding"/>
    <property type="evidence" value="ECO:0007669"/>
    <property type="project" value="InterPro"/>
</dbReference>
<dbReference type="FunFam" id="1.20.1420.10:FF:000007">
    <property type="entry name" value="Talin 2"/>
    <property type="match status" value="1"/>
</dbReference>
<dbReference type="FunFam" id="1.20.120.230:FF:000002">
    <property type="entry name" value="Talin 2"/>
    <property type="match status" value="1"/>
</dbReference>
<feature type="domain" description="I/LWEQ" evidence="13">
    <location>
        <begin position="2164"/>
        <end position="2380"/>
    </location>
</feature>
<name>A0A8B9CGX8_9AVES</name>
<dbReference type="Pfam" id="PF16511">
    <property type="entry name" value="FERM_f0"/>
    <property type="match status" value="1"/>
</dbReference>
<evidence type="ECO:0000256" key="5">
    <source>
        <dbReference type="ARBA" id="ARBA00022490"/>
    </source>
</evidence>
<dbReference type="InterPro" id="IPR029071">
    <property type="entry name" value="Ubiquitin-like_domsf"/>
</dbReference>
<dbReference type="SUPFAM" id="SSF47031">
    <property type="entry name" value="Second domain of FERM"/>
    <property type="match status" value="1"/>
</dbReference>
<dbReference type="Pfam" id="PF08913">
    <property type="entry name" value="VBS"/>
    <property type="match status" value="1"/>
</dbReference>
<dbReference type="InterPro" id="IPR035964">
    <property type="entry name" value="I/LWEQ_dom_sf"/>
</dbReference>
<dbReference type="SMART" id="SM00307">
    <property type="entry name" value="ILWEQ"/>
    <property type="match status" value="1"/>
</dbReference>
<dbReference type="GO" id="GO:0005886">
    <property type="term" value="C:plasma membrane"/>
    <property type="evidence" value="ECO:0007669"/>
    <property type="project" value="UniProtKB-SubCell"/>
</dbReference>
<dbReference type="CDD" id="cd17171">
    <property type="entry name" value="FERM_F0_TLN1"/>
    <property type="match status" value="1"/>
</dbReference>
<accession>A0A8B9CGX8</accession>
<dbReference type="InterPro" id="IPR015224">
    <property type="entry name" value="Talin_cent"/>
</dbReference>
<dbReference type="SMART" id="SM00295">
    <property type="entry name" value="B41"/>
    <property type="match status" value="1"/>
</dbReference>
<dbReference type="Pfam" id="PF21692">
    <property type="entry name" value="Talin_R4"/>
    <property type="match status" value="1"/>
</dbReference>
<dbReference type="InterPro" id="IPR019748">
    <property type="entry name" value="FERM_central"/>
</dbReference>
<dbReference type="FunFam" id="1.20.120.230:FF:000003">
    <property type="entry name" value="Talin 2"/>
    <property type="match status" value="1"/>
</dbReference>
<dbReference type="Gene3D" id="1.20.1420.10">
    <property type="entry name" value="Talin, central domain"/>
    <property type="match status" value="8"/>
</dbReference>
<dbReference type="InterPro" id="IPR019749">
    <property type="entry name" value="Band_41_domain"/>
</dbReference>
<dbReference type="FunFam" id="1.20.1420.10:FF:000002">
    <property type="entry name" value="Talin 2"/>
    <property type="match status" value="1"/>
</dbReference>
<dbReference type="SUPFAM" id="SSF47220">
    <property type="entry name" value="alpha-catenin/vinculin-like"/>
    <property type="match status" value="5"/>
</dbReference>
<feature type="region of interest" description="Disordered" evidence="11">
    <location>
        <begin position="563"/>
        <end position="582"/>
    </location>
</feature>
<dbReference type="InterPro" id="IPR000299">
    <property type="entry name" value="FERM_domain"/>
</dbReference>
<dbReference type="GO" id="GO:0005178">
    <property type="term" value="F:integrin binding"/>
    <property type="evidence" value="ECO:0007669"/>
    <property type="project" value="Ensembl"/>
</dbReference>
<dbReference type="Pfam" id="PF01608">
    <property type="entry name" value="I_LWEQ"/>
    <property type="match status" value="1"/>
</dbReference>
<dbReference type="SMART" id="SM01244">
    <property type="entry name" value="IRS"/>
    <property type="match status" value="1"/>
</dbReference>
<dbReference type="InterPro" id="IPR019747">
    <property type="entry name" value="FERM_CS"/>
</dbReference>
<keyword evidence="7" id="KW-0965">Cell junction</keyword>
<evidence type="ECO:0000259" key="12">
    <source>
        <dbReference type="PROSITE" id="PS50057"/>
    </source>
</evidence>
<comment type="subcellular location">
    <subcellularLocation>
        <location evidence="2">Cell junction</location>
        <location evidence="2">Focal adhesion</location>
    </subcellularLocation>
    <subcellularLocation>
        <location evidence="3">Cell membrane</location>
        <topology evidence="3">Peripheral membrane protein</topology>
        <orientation evidence="3">Cytoplasmic side</orientation>
    </subcellularLocation>
    <subcellularLocation>
        <location evidence="1">Cytoplasm</location>
        <location evidence="1">Cytoskeleton</location>
    </subcellularLocation>
</comment>
<dbReference type="CDD" id="cd17173">
    <property type="entry name" value="FERM_F1_TLN1"/>
    <property type="match status" value="1"/>
</dbReference>
<dbReference type="GO" id="GO:0005737">
    <property type="term" value="C:cytoplasm"/>
    <property type="evidence" value="ECO:0007669"/>
    <property type="project" value="TreeGrafter"/>
</dbReference>
<gene>
    <name evidence="14" type="primary">TLN1</name>
</gene>
<dbReference type="InterPro" id="IPR049108">
    <property type="entry name" value="Talin_R4"/>
</dbReference>
<dbReference type="InterPro" id="IPR057346">
    <property type="entry name" value="Talin1/2_VBS2"/>
</dbReference>
<dbReference type="FunFam" id="2.30.29.30:FF:000028">
    <property type="entry name" value="Talin 2"/>
    <property type="match status" value="1"/>
</dbReference>
<dbReference type="InterPro" id="IPR037438">
    <property type="entry name" value="Talin1/2-RS"/>
</dbReference>
<dbReference type="Gene3D" id="1.20.1410.10">
    <property type="entry name" value="I/LWEQ domain"/>
    <property type="match status" value="1"/>
</dbReference>
<dbReference type="FunFam" id="3.10.20.90:FF:000028">
    <property type="entry name" value="Talin 2"/>
    <property type="match status" value="1"/>
</dbReference>
<protein>
    <submittedName>
        <fullName evidence="14">Talin 1</fullName>
    </submittedName>
</protein>
<dbReference type="SUPFAM" id="SSF50729">
    <property type="entry name" value="PH domain-like"/>
    <property type="match status" value="1"/>
</dbReference>
<dbReference type="PANTHER" id="PTHR19981:SF7">
    <property type="entry name" value="TALIN-1"/>
    <property type="match status" value="1"/>
</dbReference>
<dbReference type="GO" id="GO:0005856">
    <property type="term" value="C:cytoskeleton"/>
    <property type="evidence" value="ECO:0007669"/>
    <property type="project" value="UniProtKB-SubCell"/>
</dbReference>
<dbReference type="Pfam" id="PF25177">
    <property type="entry name" value="Talin_VBS2"/>
    <property type="match status" value="1"/>
</dbReference>
<dbReference type="Ensembl" id="ENSABRT00000027637.1">
    <property type="protein sequence ID" value="ENSABRP00000019586.1"/>
    <property type="gene ID" value="ENSABRG00000010631.1"/>
</dbReference>
<evidence type="ECO:0000256" key="6">
    <source>
        <dbReference type="ARBA" id="ARBA00022553"/>
    </source>
</evidence>
<dbReference type="PROSITE" id="PS50057">
    <property type="entry name" value="FERM_3"/>
    <property type="match status" value="1"/>
</dbReference>
<evidence type="ECO:0000256" key="2">
    <source>
        <dbReference type="ARBA" id="ARBA00004246"/>
    </source>
</evidence>
<dbReference type="Gene3D" id="3.10.20.90">
    <property type="entry name" value="Phosphatidylinositol 3-kinase Catalytic Subunit, Chain A, domain 1"/>
    <property type="match status" value="3"/>
</dbReference>
<dbReference type="InterPro" id="IPR035963">
    <property type="entry name" value="FERM_2"/>
</dbReference>
<evidence type="ECO:0000256" key="3">
    <source>
        <dbReference type="ARBA" id="ARBA00004413"/>
    </source>
</evidence>
<dbReference type="FunFam" id="1.20.1410.10:FF:000001">
    <property type="entry name" value="Talin 2"/>
    <property type="match status" value="1"/>
</dbReference>
<dbReference type="FunFam" id="1.20.120.230:FF:000009">
    <property type="entry name" value="Talin 2"/>
    <property type="match status" value="1"/>
</dbReference>
<dbReference type="FunFam" id="1.20.1420.10:FF:000006">
    <property type="entry name" value="Talin 2"/>
    <property type="match status" value="1"/>
</dbReference>
<dbReference type="InterPro" id="IPR002558">
    <property type="entry name" value="ILWEQ_dom"/>
</dbReference>
<dbReference type="GO" id="GO:0005912">
    <property type="term" value="C:adherens junction"/>
    <property type="evidence" value="ECO:0007669"/>
    <property type="project" value="Ensembl"/>
</dbReference>
<dbReference type="InterPro" id="IPR015009">
    <property type="entry name" value="Vinculin-bd_dom"/>
</dbReference>
<dbReference type="Gene3D" id="1.20.120.230">
    <property type="entry name" value="Alpha-catenin/vinculin-like"/>
    <property type="match status" value="4"/>
</dbReference>
<keyword evidence="8" id="KW-0472">Membrane</keyword>
<evidence type="ECO:0000259" key="13">
    <source>
        <dbReference type="PROSITE" id="PS50945"/>
    </source>
</evidence>
<dbReference type="GO" id="GO:0017166">
    <property type="term" value="F:vinculin binding"/>
    <property type="evidence" value="ECO:0007669"/>
    <property type="project" value="Ensembl"/>
</dbReference>
<dbReference type="SUPFAM" id="SSF109880">
    <property type="entry name" value="A middle domain of Talin 1"/>
    <property type="match status" value="1"/>
</dbReference>
<evidence type="ECO:0000256" key="11">
    <source>
        <dbReference type="SAM" id="MobiDB-lite"/>
    </source>
</evidence>
<dbReference type="Proteomes" id="UP000694426">
    <property type="component" value="Unplaced"/>
</dbReference>
<dbReference type="GO" id="GO:0005200">
    <property type="term" value="F:structural constituent of cytoskeleton"/>
    <property type="evidence" value="ECO:0007669"/>
    <property type="project" value="InterPro"/>
</dbReference>
<evidence type="ECO:0000256" key="9">
    <source>
        <dbReference type="ARBA" id="ARBA00023212"/>
    </source>
</evidence>
<dbReference type="CDD" id="cd14473">
    <property type="entry name" value="FERM_B-lobe"/>
    <property type="match status" value="1"/>
</dbReference>
<dbReference type="FunFam" id="1.20.80.10:FF:000007">
    <property type="entry name" value="Talin 2"/>
    <property type="match status" value="1"/>
</dbReference>
<feature type="domain" description="FERM" evidence="12">
    <location>
        <begin position="86"/>
        <end position="403"/>
    </location>
</feature>
<evidence type="ECO:0000256" key="10">
    <source>
        <dbReference type="SAM" id="Coils"/>
    </source>
</evidence>
<dbReference type="GeneTree" id="ENSGT00940000157006"/>
<keyword evidence="9" id="KW-0206">Cytoskeleton</keyword>
<dbReference type="FunFam" id="3.10.20.90:FF:000066">
    <property type="entry name" value="Talin 1"/>
    <property type="match status" value="1"/>
</dbReference>
<dbReference type="PROSITE" id="PS00661">
    <property type="entry name" value="FERM_2"/>
    <property type="match status" value="1"/>
</dbReference>
<dbReference type="GO" id="GO:0001786">
    <property type="term" value="F:phosphatidylserine binding"/>
    <property type="evidence" value="ECO:0007669"/>
    <property type="project" value="Ensembl"/>
</dbReference>
<dbReference type="Gene3D" id="1.20.80.10">
    <property type="match status" value="1"/>
</dbReference>
<evidence type="ECO:0000256" key="8">
    <source>
        <dbReference type="ARBA" id="ARBA00023136"/>
    </source>
</evidence>
<dbReference type="GO" id="GO:0035091">
    <property type="term" value="F:phosphatidylinositol binding"/>
    <property type="evidence" value="ECO:0007669"/>
    <property type="project" value="Ensembl"/>
</dbReference>
<keyword evidence="10" id="KW-0175">Coiled coil</keyword>
<dbReference type="GO" id="GO:0001726">
    <property type="term" value="C:ruffle"/>
    <property type="evidence" value="ECO:0007669"/>
    <property type="project" value="InterPro"/>
</dbReference>
<evidence type="ECO:0000256" key="7">
    <source>
        <dbReference type="ARBA" id="ARBA00022949"/>
    </source>
</evidence>
<dbReference type="GO" id="GO:0005925">
    <property type="term" value="C:focal adhesion"/>
    <property type="evidence" value="ECO:0007669"/>
    <property type="project" value="UniProtKB-SubCell"/>
</dbReference>
<dbReference type="GO" id="GO:0030274">
    <property type="term" value="F:LIM domain binding"/>
    <property type="evidence" value="ECO:0007669"/>
    <property type="project" value="Ensembl"/>
</dbReference>
<keyword evidence="15" id="KW-1185">Reference proteome</keyword>
<keyword evidence="4" id="KW-1003">Cell membrane</keyword>
<dbReference type="SUPFAM" id="SSF54236">
    <property type="entry name" value="Ubiquitin-like"/>
    <property type="match status" value="1"/>
</dbReference>
<sequence length="2380" mass="254264">MVALSLKISIGNVVKMMQFEPSTMVYDACRMIRERVPEAQMGQPNDFGLFLSDEDPKKGIWLEAGKALDYYMLRNGDTMEYKKKQRPLKIRMLDGTVKTVMVDDSKTVTDMLMTICARIGITNYDEYSLVREIMEEKKEEVTGTLKKDKTLLRDEKKMEKLKQKLHTDDELNWLDHGRTLREQGIDDNETLLLRRKFFYSDQNVDSRDPVQLNLLYVQARDDILNGSHPVSFDKACEFAGYQCQIQFGPHNEQKHKPGFLELKDFLPKEYIKQKGERKIFMAHKNCGNMSEIEAKVRYVKLARSLKTYGVSFFLVKEKMKGKNKLVPRLLGITKECVMRVDEKTKEVIQEWSLTNIKRWAASPKSFTLDFGDYQDGYYSVQTTEGEQIAQLITSAQQALTGTINSSMQAVNAAQATLDDFETLPPLGQDAASKAWRKNKMDESKHEIHSQVDAITAGTASVVNLTTGDPADTDYTAVGCAVTTISSNLTEMSKGVKLLAALMEDEGGNGRQLLQAAKNLASAISDLLKTAQPASAEPHQNLLQAAGLVGQTSGELLQQIGESDTDPRFQVGGPRQPAPPPPDPSISDMLMQLAKAVASAAAALVLKAKNVAQKTEDSALQAQVIAAATQCALSTSQLVACTKVVAPTISSPVCQEQLIEAGKLVAKSAEGCVEASKAATRDDQLLKQVRVAATTVTQALNDLLQHIKQHATGGQPIGRYDQATDTILNVTENIFSSMGDAGEMVRQARILAQATSDLVNAIKADAEGETDLENSHKLLSAAKILADATAKMVEAAKGAAAHPDSEEQQQRLREAAEGLRMATNAAAQNAIKKKLVHKLEHAAKQAAASATQTIAAAQHAAASNKNPAAQQQLVQSCKVVADQIPILVQGVRRSQSQLDSPSAQLALIAASQNFLQPGGKMVAAAKATVPTITDQASAMQLSQCAKNLAAALAELRTAAQKAQEACGPLEIDSALGLVQSLERDLQEAKAAARDGKLKPLPGETMEKCAQDLGNSTKAVTSAIAHLLGEVAQGNENYTGIAAREVAQALRSLSQAARGVAANTSDPQAQGAMLECASDVMDKANNLIKEARKAVAKPGDPDSQQLGAVAKVVSQALNCCVNCLPGQRDMDAAIRMVGEASKRLLVDSFPPSNKTFQEAQSQLNRAAAGLNQSANELVQASRGTPQDLAKSSGKFGQDFNEFLQAGVEMASLSPNKEDQVQVVSNLKSISMSSSKLLLAAKALSADPASPNLKNQLAAAARAVTDSINQLITMCTQQAPGQKECDNALRELETVKELLENPTQAVNDMSYFNCLDSVMENSKVLGESMAGISQNAKNSKLPEFGESISAASKALCGLTEAAAQAAYLVGVSDPNSQAGQQGLVDPTQFARANQAIQMACQNLVDPACTQSQVLSAATIVAKHTSALCNTCRLASSCTANPVAKRQFVQSAKEVANSTANLVKTIKALDGAFNEENRERCRAATAPLIEAVDNLTAFASNPEFATVPAQISPEGRRAMEPIVSSAKTMLESSAGLIQTARSLAVNPKDPPQWSANSSPAELSEASLAAASCRALPPQQALHNQMITAVQEINNLIEPVAGAARAEASQLGHKVSQMAQYFEPLILAAIGAASKTPNHQQQMNLLDQTKTLAESALQMLYTAKEAGGNPKQAAHTQEALEEAVQMMKEAVEDLTTTLNEAASAAGVVGGMVDSITQAINQPEGTFVDYQTTMVKTAKAIAVTVQEMVTKSTTNPDELGILANQLTNDYGQLAQEAKPAVLTAENEEISSHIKRQVQELGRGCAALVTKAGALQCSSNDAYTKKELIESARKVSEKVSHVLAALQAGNRGTQACITAASAVSGIIADLDTTIMFATAGTLNRENSETFADHREGILKIAKALVEDTKVLVQNATANQEKLAQAAQSSMTTITHLAEVVKLGAASLGSEDPETQVVLINAVKDVAKALGDLISATKAAAGKAGDDPAVYQLKNSAKVMVTNVTSLLKTVKAVEDEATKGTRALEATIEHIRQELAVFSSPVPPAQVSTPEDFIRMTKGITMATAKAVAAGNSCRQEDVIATANLSRRAIADMLRACKEAASHPEVSADVQQWALRFGRECAGGYLELLEHVLVILQKPTHELKQQLAGYSKRVASSVTELIQAAEAMKGTEWVDPEDPTVIAENELLGAAAAIEAAAKKLEQLKPRAKPKQADESLDFEEQILEAAKSIAAATSALVKAASAAQRELVAQGKVGAIPANAVDDGQWSQGLISAARMVAAATNNLCEAANAAVQGHASEEKLISSAKQVAASTAQLLVACKVKADHDSEAMKRLQVSPRLPLSPSCLLQEEMLRKERELEEARKKLAMIRQQQYKFLPSELRDEEQN</sequence>
<evidence type="ECO:0000256" key="1">
    <source>
        <dbReference type="ARBA" id="ARBA00004245"/>
    </source>
</evidence>
<dbReference type="PROSITE" id="PS00660">
    <property type="entry name" value="FERM_1"/>
    <property type="match status" value="1"/>
</dbReference>